<sequence length="519" mass="56867">MSWQDEVDELRRREGLAAAMGGEERIQRQHDNGRLTVRERIDALADANTFHEIGALAGKATYSDDGQLVDFTPSNFVLGTAKINDRRVVIGGDDFTVRGGAADAKIGDKSGYGERYALEMRLPLVRLIDGSGGGGSVKTLEMVGHSYVPALHGFETTMQLMGHVPVVCACMGSVAGLGAVRTTISHFSLMIKDTSQLFVAGPPVVERGFGKPIEKNELGGSDIHANGSGAVDNEVETEQEAFEAISRFLSYLPQNVWQAPPRIENADPVERRDESLLSVIPRDRRQMYQVREIINSVVDLDTFFEINPNYGESLVVGLGRLNGYSIGIMANDTHFHGGAVNATASEKMMRFVDLCDTFHIPILNLVDNPGFLIGRAAEEEGTVRIGSRALMACYQASVPWVSVITRRCYGVAGAGHGNADRLNLRYAWPSADWGSLPIEGGVQAAYRRDIEAADDPDARRRELEGMLEKYRSPFRTAEAFGIEEIIDPRDTRALLCDWAELAYELLPSQLGPKARTPRP</sequence>
<dbReference type="PROSITE" id="PS50980">
    <property type="entry name" value="COA_CT_NTER"/>
    <property type="match status" value="1"/>
</dbReference>
<dbReference type="SUPFAM" id="SSF52096">
    <property type="entry name" value="ClpP/crotonase"/>
    <property type="match status" value="2"/>
</dbReference>
<dbReference type="InterPro" id="IPR051047">
    <property type="entry name" value="AccD/PCCB"/>
</dbReference>
<dbReference type="InterPro" id="IPR011763">
    <property type="entry name" value="COA_CT_C"/>
</dbReference>
<dbReference type="InterPro" id="IPR011762">
    <property type="entry name" value="COA_CT_N"/>
</dbReference>
<reference evidence="4" key="1">
    <citation type="submission" date="2017-08" db="EMBL/GenBank/DDBJ databases">
        <title>A dynamic microbial community with high functional redundancy inhabits the cold, oxic subseafloor aquifer.</title>
        <authorList>
            <person name="Tully B.J."/>
            <person name="Wheat C.G."/>
            <person name="Glazer B.T."/>
            <person name="Huber J.A."/>
        </authorList>
    </citation>
    <scope>NUCLEOTIDE SEQUENCE [LARGE SCALE GENOMIC DNA]</scope>
</reference>
<dbReference type="PANTHER" id="PTHR43842">
    <property type="entry name" value="PROPIONYL-COA CARBOXYLASE BETA CHAIN"/>
    <property type="match status" value="1"/>
</dbReference>
<dbReference type="Pfam" id="PF01039">
    <property type="entry name" value="Carboxyl_trans"/>
    <property type="match status" value="1"/>
</dbReference>
<gene>
    <name evidence="3" type="ORF">COB20_00600</name>
</gene>
<dbReference type="InterPro" id="IPR029045">
    <property type="entry name" value="ClpP/crotonase-like_dom_sf"/>
</dbReference>
<dbReference type="GO" id="GO:0004658">
    <property type="term" value="F:propionyl-CoA carboxylase activity"/>
    <property type="evidence" value="ECO:0007669"/>
    <property type="project" value="TreeGrafter"/>
</dbReference>
<dbReference type="PROSITE" id="PS50989">
    <property type="entry name" value="COA_CT_CTER"/>
    <property type="match status" value="1"/>
</dbReference>
<accession>A0A2A4XHU2</accession>
<evidence type="ECO:0000259" key="1">
    <source>
        <dbReference type="PROSITE" id="PS50980"/>
    </source>
</evidence>
<evidence type="ECO:0000313" key="3">
    <source>
        <dbReference type="EMBL" id="PCI82140.1"/>
    </source>
</evidence>
<evidence type="ECO:0000259" key="2">
    <source>
        <dbReference type="PROSITE" id="PS50989"/>
    </source>
</evidence>
<dbReference type="Gene3D" id="3.90.226.10">
    <property type="entry name" value="2-enoyl-CoA Hydratase, Chain A, domain 1"/>
    <property type="match status" value="2"/>
</dbReference>
<dbReference type="Proteomes" id="UP000218767">
    <property type="component" value="Unassembled WGS sequence"/>
</dbReference>
<keyword evidence="3" id="KW-0808">Transferase</keyword>
<feature type="domain" description="CoA carboxyltransferase N-terminal" evidence="1">
    <location>
        <begin position="1"/>
        <end position="264"/>
    </location>
</feature>
<comment type="caution">
    <text evidence="3">The sequence shown here is derived from an EMBL/GenBank/DDBJ whole genome shotgun (WGS) entry which is preliminary data.</text>
</comment>
<feature type="domain" description="CoA carboxyltransferase C-terminal" evidence="2">
    <location>
        <begin position="268"/>
        <end position="512"/>
    </location>
</feature>
<dbReference type="PANTHER" id="PTHR43842:SF2">
    <property type="entry name" value="PROPIONYL-COA CARBOXYLASE BETA CHAIN, MITOCHONDRIAL"/>
    <property type="match status" value="1"/>
</dbReference>
<dbReference type="EMBL" id="NVUL01000002">
    <property type="protein sequence ID" value="PCI82140.1"/>
    <property type="molecule type" value="Genomic_DNA"/>
</dbReference>
<dbReference type="AlphaFoldDB" id="A0A2A4XHU2"/>
<name>A0A2A4XHU2_9GAMM</name>
<protein>
    <submittedName>
        <fullName evidence="3">Methylmalonyl-CoA carboxyltransferase</fullName>
    </submittedName>
</protein>
<dbReference type="GO" id="GO:0016740">
    <property type="term" value="F:transferase activity"/>
    <property type="evidence" value="ECO:0007669"/>
    <property type="project" value="UniProtKB-KW"/>
</dbReference>
<evidence type="ECO:0000313" key="4">
    <source>
        <dbReference type="Proteomes" id="UP000218767"/>
    </source>
</evidence>
<dbReference type="InterPro" id="IPR034733">
    <property type="entry name" value="AcCoA_carboxyl_beta"/>
</dbReference>
<proteinExistence type="predicted"/>
<organism evidence="3 4">
    <name type="scientific">SAR86 cluster bacterium</name>
    <dbReference type="NCBI Taxonomy" id="2030880"/>
    <lineage>
        <taxon>Bacteria</taxon>
        <taxon>Pseudomonadati</taxon>
        <taxon>Pseudomonadota</taxon>
        <taxon>Gammaproteobacteria</taxon>
        <taxon>SAR86 cluster</taxon>
    </lineage>
</organism>